<reference evidence="1 2" key="1">
    <citation type="submission" date="2019-03" db="EMBL/GenBank/DDBJ databases">
        <title>Ruegeria lutea sp. nov., a novel strain, isolated from marine sediment, the Masan Bay, South Korea.</title>
        <authorList>
            <person name="Kim J."/>
            <person name="Kim D.-Y."/>
            <person name="Lee S.-S."/>
        </authorList>
    </citation>
    <scope>NUCLEOTIDE SEQUENCE [LARGE SCALE GENOMIC DNA]</scope>
    <source>
        <strain evidence="1 2">318-1</strain>
    </source>
</reference>
<dbReference type="Pfam" id="PF06073">
    <property type="entry name" value="DUF934"/>
    <property type="match status" value="1"/>
</dbReference>
<comment type="caution">
    <text evidence="1">The sequence shown here is derived from an EMBL/GenBank/DDBJ whole genome shotgun (WGS) entry which is preliminary data.</text>
</comment>
<dbReference type="InterPro" id="IPR008318">
    <property type="entry name" value="UCP030820"/>
</dbReference>
<accession>A0A4R5VGN6</accession>
<evidence type="ECO:0000313" key="1">
    <source>
        <dbReference type="EMBL" id="TDK52156.1"/>
    </source>
</evidence>
<dbReference type="EMBL" id="SMUV01000039">
    <property type="protein sequence ID" value="TDK52156.1"/>
    <property type="molecule type" value="Genomic_DNA"/>
</dbReference>
<name>A0A4R5VGN6_9RHOB</name>
<evidence type="ECO:0000313" key="2">
    <source>
        <dbReference type="Proteomes" id="UP000295301"/>
    </source>
</evidence>
<protein>
    <submittedName>
        <fullName evidence="1">DUF934 domain-containing protein</fullName>
    </submittedName>
</protein>
<dbReference type="OrthoDB" id="9800421at2"/>
<organism evidence="1 2">
    <name type="scientific">Antarcticimicrobium luteum</name>
    <dbReference type="NCBI Taxonomy" id="2547397"/>
    <lineage>
        <taxon>Bacteria</taxon>
        <taxon>Pseudomonadati</taxon>
        <taxon>Pseudomonadota</taxon>
        <taxon>Alphaproteobacteria</taxon>
        <taxon>Rhodobacterales</taxon>
        <taxon>Paracoccaceae</taxon>
        <taxon>Antarcticimicrobium</taxon>
    </lineage>
</organism>
<sequence>MTDTALEIAPGTLPETVLVTDAGFSRDDWSGPETRTATLAPDDRAGELSDRLCGLELIRVRFPAFADGRGFTLARDLRRMGYRGRLRAVGHVLADQYAMARRAGFDEVEIDADLAARQPENQWRARANWQAHDYQARLRGRSSGAPA</sequence>
<gene>
    <name evidence="1" type="ORF">E1832_01970</name>
</gene>
<dbReference type="Proteomes" id="UP000295301">
    <property type="component" value="Unassembled WGS sequence"/>
</dbReference>
<keyword evidence="2" id="KW-1185">Reference proteome</keyword>
<dbReference type="AlphaFoldDB" id="A0A4R5VGN6"/>
<proteinExistence type="predicted"/>
<dbReference type="RefSeq" id="WP_133358062.1">
    <property type="nucleotide sequence ID" value="NZ_SMUV01000039.1"/>
</dbReference>